<sequence>MTANFAIALHGGAGVHPERDYGEVEAHLGELIAECAARLGAGQSALDAVEQAVAELESSGLYVAGRGSAPSTSGEVECDAAIMDGATGKAGGVCALQGLANPISAARKVLDQSPFLLLAGDGARRFALEHGCAPVAEEDGYYRLPVGIDESELSRLDPGLMHGTVGAVAVDGNGRLASATSTGGLLGKQAGRVGDTPITGIGNWADEDVAISCTGIGETFIRAGGARDIVARMAYGEDTLEIASSKMLDTVAALGGDGGLIAMDCRGRCVMPFNSPGMKRAFAHSSGSKLVRIR</sequence>
<dbReference type="RefSeq" id="WP_221560143.1">
    <property type="nucleotide sequence ID" value="NZ_JAIGNO010000014.1"/>
</dbReference>
<evidence type="ECO:0000313" key="2">
    <source>
        <dbReference type="Proteomes" id="UP000755104"/>
    </source>
</evidence>
<evidence type="ECO:0000313" key="1">
    <source>
        <dbReference type="EMBL" id="MBX7483813.1"/>
    </source>
</evidence>
<gene>
    <name evidence="1" type="ORF">K3174_14880</name>
</gene>
<dbReference type="Gene3D" id="3.60.20.30">
    <property type="entry name" value="(Glycosyl)asparaginase"/>
    <property type="match status" value="1"/>
</dbReference>
<dbReference type="PANTHER" id="PTHR10188:SF6">
    <property type="entry name" value="N(4)-(BETA-N-ACETYLGLUCOSAMINYL)-L-ASPARAGINASE"/>
    <property type="match status" value="1"/>
</dbReference>
<organism evidence="1 2">
    <name type="scientific">Qipengyuania qiaonensis</name>
    <dbReference type="NCBI Taxonomy" id="2867240"/>
    <lineage>
        <taxon>Bacteria</taxon>
        <taxon>Pseudomonadati</taxon>
        <taxon>Pseudomonadota</taxon>
        <taxon>Alphaproteobacteria</taxon>
        <taxon>Sphingomonadales</taxon>
        <taxon>Erythrobacteraceae</taxon>
        <taxon>Qipengyuania</taxon>
    </lineage>
</organism>
<protein>
    <submittedName>
        <fullName evidence="1">Isoaspartyl peptidase/L-asparaginase</fullName>
    </submittedName>
</protein>
<keyword evidence="2" id="KW-1185">Reference proteome</keyword>
<comment type="caution">
    <text evidence="1">The sequence shown here is derived from an EMBL/GenBank/DDBJ whole genome shotgun (WGS) entry which is preliminary data.</text>
</comment>
<dbReference type="Proteomes" id="UP000755104">
    <property type="component" value="Unassembled WGS sequence"/>
</dbReference>
<dbReference type="PANTHER" id="PTHR10188">
    <property type="entry name" value="L-ASPARAGINASE"/>
    <property type="match status" value="1"/>
</dbReference>
<proteinExistence type="predicted"/>
<accession>A0ABS7JA42</accession>
<dbReference type="InterPro" id="IPR000246">
    <property type="entry name" value="Peptidase_T2"/>
</dbReference>
<dbReference type="EMBL" id="JAIGNO010000014">
    <property type="protein sequence ID" value="MBX7483813.1"/>
    <property type="molecule type" value="Genomic_DNA"/>
</dbReference>
<name>A0ABS7JA42_9SPHN</name>
<reference evidence="1 2" key="1">
    <citation type="submission" date="2021-08" db="EMBL/GenBank/DDBJ databases">
        <title>Comparative Genomics Analysis of the Genus Qipengyuania Reveals Extensive Genetic Diversity and Metabolic Versatility, Including the Description of Fifteen Novel Species.</title>
        <authorList>
            <person name="Liu Y."/>
        </authorList>
    </citation>
    <scope>NUCLEOTIDE SEQUENCE [LARGE SCALE GENOMIC DNA]</scope>
    <source>
        <strain evidence="1 2">6D47A</strain>
    </source>
</reference>
<dbReference type="Pfam" id="PF01112">
    <property type="entry name" value="Asparaginase_2"/>
    <property type="match status" value="1"/>
</dbReference>
<dbReference type="SUPFAM" id="SSF56235">
    <property type="entry name" value="N-terminal nucleophile aminohydrolases (Ntn hydrolases)"/>
    <property type="match status" value="1"/>
</dbReference>
<dbReference type="InterPro" id="IPR029055">
    <property type="entry name" value="Ntn_hydrolases_N"/>
</dbReference>